<gene>
    <name evidence="1" type="ORF">OK117_05180</name>
</gene>
<protein>
    <submittedName>
        <fullName evidence="1">Uncharacterized protein</fullName>
    </submittedName>
</protein>
<dbReference type="RefSeq" id="WP_058564707.1">
    <property type="nucleotide sequence ID" value="NZ_CP109886.1"/>
</dbReference>
<evidence type="ECO:0000313" key="2">
    <source>
        <dbReference type="Proteomes" id="UP001211513"/>
    </source>
</evidence>
<organism evidence="1 2">
    <name type="scientific">Xylella fastidiosa subsp. fastidiosa</name>
    <dbReference type="NCBI Taxonomy" id="644356"/>
    <lineage>
        <taxon>Bacteria</taxon>
        <taxon>Pseudomonadati</taxon>
        <taxon>Pseudomonadota</taxon>
        <taxon>Gammaproteobacteria</taxon>
        <taxon>Lysobacterales</taxon>
        <taxon>Lysobacteraceae</taxon>
        <taxon>Xylella</taxon>
    </lineage>
</organism>
<reference evidence="1" key="1">
    <citation type="journal article" date="2022" name="Phytopathology">
        <title>Complete circularized genome resources of seven strains of Xylella fastidiosa subsp. fastidiosa using hybrid assembly reveals unknown plasmids.</title>
        <authorList>
            <person name="Velasco-Amo M.D.P."/>
            <person name="Arias-Giraldo L.F.F."/>
            <person name="Ecija M.R."/>
            <person name="De La Fuente L."/>
            <person name="Marco-Noales E."/>
            <person name="Moralejo E."/>
            <person name="Navas-Cort J.A."/>
            <person name="Landa B.B."/>
        </authorList>
    </citation>
    <scope>NUCLEOTIDE SEQUENCE</scope>
    <source>
        <strain evidence="1">CFBP8073</strain>
    </source>
</reference>
<accession>A0AAJ5R3J8</accession>
<proteinExistence type="predicted"/>
<dbReference type="EMBL" id="CP109886">
    <property type="protein sequence ID" value="WCF29256.1"/>
    <property type="molecule type" value="Genomic_DNA"/>
</dbReference>
<dbReference type="AlphaFoldDB" id="A0AAJ5R3J8"/>
<evidence type="ECO:0000313" key="1">
    <source>
        <dbReference type="EMBL" id="WCF29256.1"/>
    </source>
</evidence>
<name>A0AAJ5R3J8_XYLFS</name>
<dbReference type="Proteomes" id="UP001211513">
    <property type="component" value="Chromosome"/>
</dbReference>
<reference evidence="1" key="2">
    <citation type="submission" date="2022-10" db="EMBL/GenBank/DDBJ databases">
        <authorList>
            <person name="Landa B."/>
            <person name="Arias-Giraldo L.F."/>
            <person name="Roman-Ecija M."/>
            <person name="Velasco-Amo M.P."/>
            <person name="De La Fuente L."/>
            <person name="Marco-Noales E."/>
            <person name="Moralejo E."/>
        </authorList>
    </citation>
    <scope>NUCLEOTIDE SEQUENCE</scope>
    <source>
        <strain evidence="1">CFBP8073</strain>
    </source>
</reference>
<sequence>MLNNQESLSGASDLGVLKQHSRIVDFDVEEVRTLISDIQDIRSKLISSFKILDKSSSLVDEVGIHDAKEALKTSISKILYADDELLYLAGLLSESVSLPAPLF</sequence>